<evidence type="ECO:0000256" key="1">
    <source>
        <dbReference type="SAM" id="Phobius"/>
    </source>
</evidence>
<comment type="caution">
    <text evidence="2">The sequence shown here is derived from an EMBL/GenBank/DDBJ whole genome shotgun (WGS) entry which is preliminary data.</text>
</comment>
<dbReference type="Proteomes" id="UP001372834">
    <property type="component" value="Unassembled WGS sequence"/>
</dbReference>
<dbReference type="AlphaFoldDB" id="A0AAN8P2X4"/>
<name>A0AAN8P2X4_POLSC</name>
<evidence type="ECO:0000313" key="2">
    <source>
        <dbReference type="EMBL" id="KAK6639984.1"/>
    </source>
</evidence>
<feature type="transmembrane region" description="Helical" evidence="1">
    <location>
        <begin position="20"/>
        <end position="44"/>
    </location>
</feature>
<gene>
    <name evidence="2" type="ORF">RUM43_008261</name>
</gene>
<reference evidence="2 3" key="1">
    <citation type="submission" date="2023-10" db="EMBL/GenBank/DDBJ databases">
        <title>Genomes of two closely related lineages of the louse Polyplax serrata with different host specificities.</title>
        <authorList>
            <person name="Martinu J."/>
            <person name="Tarabai H."/>
            <person name="Stefka J."/>
            <person name="Hypsa V."/>
        </authorList>
    </citation>
    <scope>NUCLEOTIDE SEQUENCE [LARGE SCALE GENOMIC DNA]</scope>
    <source>
        <strain evidence="2">HR10_N</strain>
    </source>
</reference>
<accession>A0AAN8P2X4</accession>
<protein>
    <submittedName>
        <fullName evidence="2">Uncharacterized protein</fullName>
    </submittedName>
</protein>
<keyword evidence="1" id="KW-0472">Membrane</keyword>
<organism evidence="2 3">
    <name type="scientific">Polyplax serrata</name>
    <name type="common">Common mouse louse</name>
    <dbReference type="NCBI Taxonomy" id="468196"/>
    <lineage>
        <taxon>Eukaryota</taxon>
        <taxon>Metazoa</taxon>
        <taxon>Ecdysozoa</taxon>
        <taxon>Arthropoda</taxon>
        <taxon>Hexapoda</taxon>
        <taxon>Insecta</taxon>
        <taxon>Pterygota</taxon>
        <taxon>Neoptera</taxon>
        <taxon>Paraneoptera</taxon>
        <taxon>Psocodea</taxon>
        <taxon>Troctomorpha</taxon>
        <taxon>Phthiraptera</taxon>
        <taxon>Anoplura</taxon>
        <taxon>Polyplacidae</taxon>
        <taxon>Polyplax</taxon>
    </lineage>
</organism>
<sequence length="127" mass="14383">MVNPFDLRPSLTAMMNPGPMILLSWDLILLKCFISYLASSYGLFSALFSITGTRYPLLLHKLEFSNIPIQYIFKASEFGAREFILRHASPQKARTLSVWRTIDPHPQERVGTTRDFCAQAGSDDKGK</sequence>
<dbReference type="EMBL" id="JAWJWE010000003">
    <property type="protein sequence ID" value="KAK6639984.1"/>
    <property type="molecule type" value="Genomic_DNA"/>
</dbReference>
<keyword evidence="1" id="KW-1133">Transmembrane helix</keyword>
<evidence type="ECO:0000313" key="3">
    <source>
        <dbReference type="Proteomes" id="UP001372834"/>
    </source>
</evidence>
<proteinExistence type="predicted"/>
<keyword evidence="1" id="KW-0812">Transmembrane</keyword>